<name>A0A0H5C704_CYBJN</name>
<dbReference type="SUPFAM" id="SSF56300">
    <property type="entry name" value="Metallo-dependent phosphatases"/>
    <property type="match status" value="1"/>
</dbReference>
<dbReference type="CDD" id="cd00842">
    <property type="entry name" value="MPP_ASMase"/>
    <property type="match status" value="1"/>
</dbReference>
<dbReference type="PANTHER" id="PTHR10340">
    <property type="entry name" value="SPHINGOMYELIN PHOSPHODIESTERASE"/>
    <property type="match status" value="1"/>
</dbReference>
<gene>
    <name evidence="5" type="primary">ASM2</name>
    <name evidence="5" type="ORF">BN1211_4728</name>
</gene>
<dbReference type="AlphaFoldDB" id="A0A0H5C704"/>
<evidence type="ECO:0000259" key="4">
    <source>
        <dbReference type="Pfam" id="PF00149"/>
    </source>
</evidence>
<dbReference type="Proteomes" id="UP000038830">
    <property type="component" value="Unassembled WGS sequence"/>
</dbReference>
<dbReference type="EC" id="3.1.4.12" evidence="5"/>
<proteinExistence type="predicted"/>
<dbReference type="PANTHER" id="PTHR10340:SF27">
    <property type="entry name" value="ACL091CP"/>
    <property type="match status" value="1"/>
</dbReference>
<evidence type="ECO:0000256" key="3">
    <source>
        <dbReference type="SAM" id="SignalP"/>
    </source>
</evidence>
<feature type="domain" description="Calcineurin-like phosphoesterase" evidence="4">
    <location>
        <begin position="285"/>
        <end position="490"/>
    </location>
</feature>
<accession>A0A0H5C704</accession>
<feature type="chain" id="PRO_5012000342" evidence="3">
    <location>
        <begin position="16"/>
        <end position="648"/>
    </location>
</feature>
<dbReference type="InterPro" id="IPR041805">
    <property type="entry name" value="ASMase/PPN1_MPP"/>
</dbReference>
<dbReference type="Gene3D" id="3.60.21.10">
    <property type="match status" value="1"/>
</dbReference>
<evidence type="ECO:0000313" key="5">
    <source>
        <dbReference type="EMBL" id="CEP24020.1"/>
    </source>
</evidence>
<keyword evidence="2" id="KW-0325">Glycoprotein</keyword>
<keyword evidence="1 5" id="KW-0378">Hydrolase</keyword>
<evidence type="ECO:0000256" key="1">
    <source>
        <dbReference type="ARBA" id="ARBA00022801"/>
    </source>
</evidence>
<dbReference type="GO" id="GO:0004767">
    <property type="term" value="F:sphingomyelin phosphodiesterase activity"/>
    <property type="evidence" value="ECO:0007669"/>
    <property type="project" value="UniProtKB-EC"/>
</dbReference>
<evidence type="ECO:0000313" key="6">
    <source>
        <dbReference type="Proteomes" id="UP000038830"/>
    </source>
</evidence>
<evidence type="ECO:0000256" key="2">
    <source>
        <dbReference type="ARBA" id="ARBA00023180"/>
    </source>
</evidence>
<feature type="signal peptide" evidence="3">
    <location>
        <begin position="1"/>
        <end position="15"/>
    </location>
</feature>
<keyword evidence="3" id="KW-0732">Signal</keyword>
<protein>
    <submittedName>
        <fullName evidence="5">ASM2 protein</fullName>
        <ecNumber evidence="5">3.1.4.12</ecNumber>
    </submittedName>
</protein>
<dbReference type="InterPro" id="IPR029052">
    <property type="entry name" value="Metallo-depent_PP-like"/>
</dbReference>
<sequence>MRLAILAQLAAVSFAIPADLNSLLSGNWPSNGLGPSDEQIVAQTVRSINSLYTNSSMLDKCQQCKATLDIGKAISLTRPDLVPEIFIDWCTTHKLDSAANCKTYYSRNTVVASRTGTDFTNLLQLMDPFSLDGDYLCYYKMKKQCSLPELPEIDLSSWWPAKEDIAKVAPAPGNETFNVLHVSDFHIQLDYALGSEANCTTNGMCCTTHTWNANQKPDSVDNSDLKFFDSYYDEDGNFQLGDDVTSDVFNSSVWVPAQEFGAYKCDSPELLINSSLKSIAAYQEENNLDFEFVIFTGDMIDHDELEHTNYNMTIESQELIIRDMKKYFNDTPVYSVLGNHDTFPYGQLASEASGHTNLYDWNEDLLADLWVGNGWIPFEDYQEIKKHYAGFSVETKRGLKVIAINSNTYYQKNYYSYWNMTEDFDQFGTLKFIIDELLESEAKGQRVWLMAHIPFVDYDTLPIQAEIYKQLITRFSPYTIAGLFFGHTHQDQFNVLYANDHKSVDDAIMNTWISQSVTPLSNYNPGWRYYEVDSTTFSVMNSYNFYAKLNETFADDGAELTWEFEYSARDAYDPDHKWPANAPLNATFWATVAEDIKESNSTNQLYSGYSYRLSPFVPQCSSGDCDTNYCYVSSFNINDYNNCTAELD</sequence>
<dbReference type="Pfam" id="PF00149">
    <property type="entry name" value="Metallophos"/>
    <property type="match status" value="1"/>
</dbReference>
<dbReference type="InterPro" id="IPR004843">
    <property type="entry name" value="Calcineurin-like_PHP"/>
</dbReference>
<organism evidence="5 6">
    <name type="scientific">Cyberlindnera jadinii (strain ATCC 18201 / CBS 1600 / BCRC 20928 / JCM 3617 / NBRC 0987 / NRRL Y-1542)</name>
    <name type="common">Torula yeast</name>
    <name type="synonym">Candida utilis</name>
    <dbReference type="NCBI Taxonomy" id="983966"/>
    <lineage>
        <taxon>Eukaryota</taxon>
        <taxon>Fungi</taxon>
        <taxon>Dikarya</taxon>
        <taxon>Ascomycota</taxon>
        <taxon>Saccharomycotina</taxon>
        <taxon>Saccharomycetes</taxon>
        <taxon>Phaffomycetales</taxon>
        <taxon>Phaffomycetaceae</taxon>
        <taxon>Cyberlindnera</taxon>
    </lineage>
</organism>
<dbReference type="EMBL" id="CDQK01000005">
    <property type="protein sequence ID" value="CEP24020.1"/>
    <property type="molecule type" value="Genomic_DNA"/>
</dbReference>
<reference evidence="6" key="1">
    <citation type="journal article" date="2015" name="J. Biotechnol.">
        <title>The structure of the Cyberlindnera jadinii genome and its relation to Candida utilis analyzed by the occurrence of single nucleotide polymorphisms.</title>
        <authorList>
            <person name="Rupp O."/>
            <person name="Brinkrolf K."/>
            <person name="Buerth C."/>
            <person name="Kunigo M."/>
            <person name="Schneider J."/>
            <person name="Jaenicke S."/>
            <person name="Goesmann A."/>
            <person name="Puehler A."/>
            <person name="Jaeger K.-E."/>
            <person name="Ernst J.F."/>
        </authorList>
    </citation>
    <scope>NUCLEOTIDE SEQUENCE [LARGE SCALE GENOMIC DNA]</scope>
    <source>
        <strain evidence="6">ATCC 18201 / CBS 1600 / BCRC 20928 / JCM 3617 / NBRC 0987 / NRRL Y-1542</strain>
    </source>
</reference>